<sequence>MRAPACTWRATRAEPPDLTEAETLTALERLGSLWDELYPAEQARIVGLLVQCVQISLTGADIQLRVEGLTSLAHDLAGIGADARRVA</sequence>
<comment type="caution">
    <text evidence="1">The sequence shown here is derived from an EMBL/GenBank/DDBJ whole genome shotgun (WGS) entry which is preliminary data.</text>
</comment>
<accession>A0A9X0UFS4</accession>
<dbReference type="EMBL" id="JACOMF010000117">
    <property type="protein sequence ID" value="MBC4019092.1"/>
    <property type="molecule type" value="Genomic_DNA"/>
</dbReference>
<evidence type="ECO:0000313" key="1">
    <source>
        <dbReference type="EMBL" id="MBC4019092.1"/>
    </source>
</evidence>
<evidence type="ECO:0000313" key="2">
    <source>
        <dbReference type="Proteomes" id="UP000600101"/>
    </source>
</evidence>
<organism evidence="1 2">
    <name type="scientific">Siccirubricoccus deserti</name>
    <dbReference type="NCBI Taxonomy" id="2013562"/>
    <lineage>
        <taxon>Bacteria</taxon>
        <taxon>Pseudomonadati</taxon>
        <taxon>Pseudomonadota</taxon>
        <taxon>Alphaproteobacteria</taxon>
        <taxon>Acetobacterales</taxon>
        <taxon>Roseomonadaceae</taxon>
        <taxon>Siccirubricoccus</taxon>
    </lineage>
</organism>
<proteinExistence type="predicted"/>
<name>A0A9X0UFS4_9PROT</name>
<keyword evidence="2" id="KW-1185">Reference proteome</keyword>
<dbReference type="Proteomes" id="UP000600101">
    <property type="component" value="Unassembled WGS sequence"/>
</dbReference>
<gene>
    <name evidence="1" type="ORF">H7965_28040</name>
</gene>
<reference evidence="1" key="1">
    <citation type="submission" date="2020-08" db="EMBL/GenBank/DDBJ databases">
        <authorList>
            <person name="Hu Y."/>
            <person name="Nguyen S.V."/>
            <person name="Li F."/>
            <person name="Fanning S."/>
        </authorList>
    </citation>
    <scope>NUCLEOTIDE SEQUENCE</scope>
    <source>
        <strain evidence="1">SYSU D8009</strain>
    </source>
</reference>
<dbReference type="AlphaFoldDB" id="A0A9X0UFS4"/>
<protein>
    <submittedName>
        <fullName evidence="1">Uncharacterized protein</fullName>
    </submittedName>
</protein>
<dbReference type="RefSeq" id="WP_186773825.1">
    <property type="nucleotide sequence ID" value="NZ_JACOMF010000117.1"/>
</dbReference>